<dbReference type="InterPro" id="IPR028896">
    <property type="entry name" value="GcvT/YgfZ/DmdA"/>
</dbReference>
<dbReference type="NCBIfam" id="NF001567">
    <property type="entry name" value="PRK00389.1"/>
    <property type="match status" value="1"/>
</dbReference>
<dbReference type="InterPro" id="IPR006223">
    <property type="entry name" value="GcvT"/>
</dbReference>
<dbReference type="GO" id="GO:0008483">
    <property type="term" value="F:transaminase activity"/>
    <property type="evidence" value="ECO:0007669"/>
    <property type="project" value="UniProtKB-KW"/>
</dbReference>
<dbReference type="Gene3D" id="3.30.1360.120">
    <property type="entry name" value="Probable tRNA modification gtpase trme, domain 1"/>
    <property type="match status" value="1"/>
</dbReference>
<dbReference type="SUPFAM" id="SSF101790">
    <property type="entry name" value="Aminomethyltransferase beta-barrel domain"/>
    <property type="match status" value="1"/>
</dbReference>
<name>A0A381YHK6_9ZZZZ</name>
<dbReference type="InterPro" id="IPR006222">
    <property type="entry name" value="GCVT_N"/>
</dbReference>
<evidence type="ECO:0000256" key="4">
    <source>
        <dbReference type="ARBA" id="ARBA00022679"/>
    </source>
</evidence>
<dbReference type="SUPFAM" id="SSF103025">
    <property type="entry name" value="Folate-binding domain"/>
    <property type="match status" value="1"/>
</dbReference>
<comment type="catalytic activity">
    <reaction evidence="6">
        <text>N(6)-[(R)-S(8)-aminomethyldihydrolipoyl]-L-lysyl-[protein] + (6S)-5,6,7,8-tetrahydrofolate = N(6)-[(R)-dihydrolipoyl]-L-lysyl-[protein] + (6R)-5,10-methylene-5,6,7,8-tetrahydrofolate + NH4(+)</text>
        <dbReference type="Rhea" id="RHEA:16945"/>
        <dbReference type="Rhea" id="RHEA-COMP:10475"/>
        <dbReference type="Rhea" id="RHEA-COMP:10492"/>
        <dbReference type="ChEBI" id="CHEBI:15636"/>
        <dbReference type="ChEBI" id="CHEBI:28938"/>
        <dbReference type="ChEBI" id="CHEBI:57453"/>
        <dbReference type="ChEBI" id="CHEBI:83100"/>
        <dbReference type="ChEBI" id="CHEBI:83143"/>
        <dbReference type="EC" id="2.1.2.10"/>
    </reaction>
</comment>
<evidence type="ECO:0000259" key="7">
    <source>
        <dbReference type="Pfam" id="PF01571"/>
    </source>
</evidence>
<feature type="domain" description="Aminomethyltransferase C-terminal" evidence="8">
    <location>
        <begin position="303"/>
        <end position="384"/>
    </location>
</feature>
<dbReference type="PANTHER" id="PTHR43757:SF2">
    <property type="entry name" value="AMINOMETHYLTRANSFERASE, MITOCHONDRIAL"/>
    <property type="match status" value="1"/>
</dbReference>
<dbReference type="GO" id="GO:0005960">
    <property type="term" value="C:glycine cleavage complex"/>
    <property type="evidence" value="ECO:0007669"/>
    <property type="project" value="InterPro"/>
</dbReference>
<feature type="domain" description="GCVT N-terminal" evidence="7">
    <location>
        <begin position="25"/>
        <end position="284"/>
    </location>
</feature>
<evidence type="ECO:0000256" key="3">
    <source>
        <dbReference type="ARBA" id="ARBA00022576"/>
    </source>
</evidence>
<dbReference type="HAMAP" id="MF_00259">
    <property type="entry name" value="GcvT"/>
    <property type="match status" value="1"/>
</dbReference>
<dbReference type="Pfam" id="PF01571">
    <property type="entry name" value="GCV_T"/>
    <property type="match status" value="1"/>
</dbReference>
<evidence type="ECO:0000256" key="2">
    <source>
        <dbReference type="ARBA" id="ARBA00012616"/>
    </source>
</evidence>
<dbReference type="InterPro" id="IPR029043">
    <property type="entry name" value="GcvT/YgfZ_C"/>
</dbReference>
<dbReference type="Gene3D" id="4.10.1250.10">
    <property type="entry name" value="Aminomethyltransferase fragment"/>
    <property type="match status" value="1"/>
</dbReference>
<dbReference type="NCBIfam" id="TIGR00528">
    <property type="entry name" value="gcvT"/>
    <property type="match status" value="1"/>
</dbReference>
<evidence type="ECO:0000313" key="9">
    <source>
        <dbReference type="EMBL" id="SVA76445.1"/>
    </source>
</evidence>
<dbReference type="Gene3D" id="2.40.30.110">
    <property type="entry name" value="Aminomethyltransferase beta-barrel domains"/>
    <property type="match status" value="1"/>
</dbReference>
<dbReference type="Pfam" id="PF08669">
    <property type="entry name" value="GCV_T_C"/>
    <property type="match status" value="1"/>
</dbReference>
<evidence type="ECO:0000256" key="5">
    <source>
        <dbReference type="ARBA" id="ARBA00031395"/>
    </source>
</evidence>
<dbReference type="InterPro" id="IPR027266">
    <property type="entry name" value="TrmE/GcvT-like"/>
</dbReference>
<proteinExistence type="inferred from homology"/>
<evidence type="ECO:0000256" key="6">
    <source>
        <dbReference type="ARBA" id="ARBA00047665"/>
    </source>
</evidence>
<reference evidence="9" key="1">
    <citation type="submission" date="2018-05" db="EMBL/GenBank/DDBJ databases">
        <authorList>
            <person name="Lanie J.A."/>
            <person name="Ng W.-L."/>
            <person name="Kazmierczak K.M."/>
            <person name="Andrzejewski T.M."/>
            <person name="Davidsen T.M."/>
            <person name="Wayne K.J."/>
            <person name="Tettelin H."/>
            <person name="Glass J.I."/>
            <person name="Rusch D."/>
            <person name="Podicherti R."/>
            <person name="Tsui H.-C.T."/>
            <person name="Winkler M.E."/>
        </authorList>
    </citation>
    <scope>NUCLEOTIDE SEQUENCE</scope>
</reference>
<gene>
    <name evidence="9" type="ORF">METZ01_LOCUS129299</name>
</gene>
<dbReference type="InterPro" id="IPR013977">
    <property type="entry name" value="GcvT_C"/>
</dbReference>
<dbReference type="FunFam" id="4.10.1250.10:FF:000001">
    <property type="entry name" value="Aminomethyltransferase"/>
    <property type="match status" value="1"/>
</dbReference>
<organism evidence="9">
    <name type="scientific">marine metagenome</name>
    <dbReference type="NCBI Taxonomy" id="408172"/>
    <lineage>
        <taxon>unclassified sequences</taxon>
        <taxon>metagenomes</taxon>
        <taxon>ecological metagenomes</taxon>
    </lineage>
</organism>
<dbReference type="GO" id="GO:0006546">
    <property type="term" value="P:glycine catabolic process"/>
    <property type="evidence" value="ECO:0007669"/>
    <property type="project" value="InterPro"/>
</dbReference>
<evidence type="ECO:0000256" key="1">
    <source>
        <dbReference type="ARBA" id="ARBA00008609"/>
    </source>
</evidence>
<dbReference type="Gene3D" id="3.30.70.1400">
    <property type="entry name" value="Aminomethyltransferase beta-barrel domains"/>
    <property type="match status" value="1"/>
</dbReference>
<keyword evidence="4" id="KW-0808">Transferase</keyword>
<dbReference type="GO" id="GO:0004047">
    <property type="term" value="F:aminomethyltransferase activity"/>
    <property type="evidence" value="ECO:0007669"/>
    <property type="project" value="UniProtKB-EC"/>
</dbReference>
<evidence type="ECO:0000259" key="8">
    <source>
        <dbReference type="Pfam" id="PF08669"/>
    </source>
</evidence>
<keyword evidence="3" id="KW-0032">Aminotransferase</keyword>
<protein>
    <recommendedName>
        <fullName evidence="2">aminomethyltransferase</fullName>
        <ecNumber evidence="2">2.1.2.10</ecNumber>
    </recommendedName>
    <alternativeName>
        <fullName evidence="5">Glycine cleavage system T protein</fullName>
    </alternativeName>
</protein>
<dbReference type="FunFam" id="3.30.70.1400:FF:000001">
    <property type="entry name" value="Aminomethyltransferase"/>
    <property type="match status" value="1"/>
</dbReference>
<sequence length="388" mass="42670">MRAWPGAYTARLTDMEKNGLKRTALFETHTALDARMVQFSGWEMPLLYSGIAQEHRSVREAAGLFDISHMGEFQFDGPDALEFLNHILSNDLAKLEPGSGQYSLLCQDNGGVIDDLYAYRLGQDRYLLIVNASRLEVDWMWIKAQRNSNSKSLQLEMTNRSGELSALALQGPKAAEIIAGVFPAAVELQKNQIAELDFSGATTWVSRTGYTGEDGFELVVPNERVVSLWKQFMSLGPALGLMPAGLGARDTLRTEAGYSLYGHELTAETTPIEASLGWAVALDKPDFIGRETLAAQKQNGVSRRCIGFKMTSKSAPPREHYKIFAADGTGREIGEVTSGMQSPSLGCGIGLGYVESAHAKSGTDIEIEIRNRRFLAQVVKRPIFRKLD</sequence>
<dbReference type="PANTHER" id="PTHR43757">
    <property type="entry name" value="AMINOMETHYLTRANSFERASE"/>
    <property type="match status" value="1"/>
</dbReference>
<accession>A0A381YHK6</accession>
<dbReference type="InterPro" id="IPR022903">
    <property type="entry name" value="GcvT_bac"/>
</dbReference>
<dbReference type="AlphaFoldDB" id="A0A381YHK6"/>
<dbReference type="PIRSF" id="PIRSF006487">
    <property type="entry name" value="GcvT"/>
    <property type="match status" value="1"/>
</dbReference>
<comment type="similarity">
    <text evidence="1">Belongs to the GcvT family.</text>
</comment>
<dbReference type="EC" id="2.1.2.10" evidence="2"/>
<dbReference type="EMBL" id="UINC01018243">
    <property type="protein sequence ID" value="SVA76445.1"/>
    <property type="molecule type" value="Genomic_DNA"/>
</dbReference>